<dbReference type="InterPro" id="IPR039751">
    <property type="entry name" value="HERPUD1/2"/>
</dbReference>
<dbReference type="GO" id="GO:0016020">
    <property type="term" value="C:membrane"/>
    <property type="evidence" value="ECO:0007669"/>
    <property type="project" value="UniProtKB-SubCell"/>
</dbReference>
<reference evidence="7" key="1">
    <citation type="submission" date="2020-11" db="EMBL/GenBank/DDBJ databases">
        <authorList>
            <consortium name="DOE Joint Genome Institute"/>
            <person name="Ahrendt S."/>
            <person name="Riley R."/>
            <person name="Andreopoulos W."/>
            <person name="Labutti K."/>
            <person name="Pangilinan J."/>
            <person name="Ruiz-Duenas F.J."/>
            <person name="Barrasa J.M."/>
            <person name="Sanchez-Garcia M."/>
            <person name="Camarero S."/>
            <person name="Miyauchi S."/>
            <person name="Serrano A."/>
            <person name="Linde D."/>
            <person name="Babiker R."/>
            <person name="Drula E."/>
            <person name="Ayuso-Fernandez I."/>
            <person name="Pacheco R."/>
            <person name="Padilla G."/>
            <person name="Ferreira P."/>
            <person name="Barriuso J."/>
            <person name="Kellner H."/>
            <person name="Castanera R."/>
            <person name="Alfaro M."/>
            <person name="Ramirez L."/>
            <person name="Pisabarro A.G."/>
            <person name="Kuo A."/>
            <person name="Tritt A."/>
            <person name="Lipzen A."/>
            <person name="He G."/>
            <person name="Yan M."/>
            <person name="Ng V."/>
            <person name="Cullen D."/>
            <person name="Martin F."/>
            <person name="Rosso M.-N."/>
            <person name="Henrissat B."/>
            <person name="Hibbett D."/>
            <person name="Martinez A.T."/>
            <person name="Grigoriev I.V."/>
        </authorList>
    </citation>
    <scope>NUCLEOTIDE SEQUENCE</scope>
    <source>
        <strain evidence="7">CBS 506.95</strain>
    </source>
</reference>
<proteinExistence type="predicted"/>
<dbReference type="EMBL" id="MU157826">
    <property type="protein sequence ID" value="KAF9534157.1"/>
    <property type="molecule type" value="Genomic_DNA"/>
</dbReference>
<dbReference type="OrthoDB" id="21589at2759"/>
<keyword evidence="8" id="KW-1185">Reference proteome</keyword>
<dbReference type="AlphaFoldDB" id="A0A9P6ES52"/>
<feature type="compositionally biased region" description="Low complexity" evidence="5">
    <location>
        <begin position="350"/>
        <end position="382"/>
    </location>
</feature>
<evidence type="ECO:0000313" key="7">
    <source>
        <dbReference type="EMBL" id="KAF9534157.1"/>
    </source>
</evidence>
<feature type="region of interest" description="Disordered" evidence="5">
    <location>
        <begin position="456"/>
        <end position="483"/>
    </location>
</feature>
<gene>
    <name evidence="7" type="ORF">CPB83DRAFT_781454</name>
</gene>
<name>A0A9P6ES52_9AGAR</name>
<dbReference type="Gene3D" id="3.10.20.90">
    <property type="entry name" value="Phosphatidylinositol 3-kinase Catalytic Subunit, Chain A, domain 1"/>
    <property type="match status" value="1"/>
</dbReference>
<dbReference type="PROSITE" id="PS50053">
    <property type="entry name" value="UBIQUITIN_2"/>
    <property type="match status" value="1"/>
</dbReference>
<dbReference type="Pfam" id="PF00240">
    <property type="entry name" value="ubiquitin"/>
    <property type="match status" value="1"/>
</dbReference>
<dbReference type="GO" id="GO:0030968">
    <property type="term" value="P:endoplasmic reticulum unfolded protein response"/>
    <property type="evidence" value="ECO:0007669"/>
    <property type="project" value="TreeGrafter"/>
</dbReference>
<evidence type="ECO:0000256" key="2">
    <source>
        <dbReference type="ARBA" id="ARBA00022692"/>
    </source>
</evidence>
<dbReference type="InterPro" id="IPR029071">
    <property type="entry name" value="Ubiquitin-like_domsf"/>
</dbReference>
<keyword evidence="3" id="KW-1133">Transmembrane helix</keyword>
<dbReference type="Proteomes" id="UP000807306">
    <property type="component" value="Unassembled WGS sequence"/>
</dbReference>
<evidence type="ECO:0000256" key="5">
    <source>
        <dbReference type="SAM" id="MobiDB-lite"/>
    </source>
</evidence>
<comment type="subcellular location">
    <subcellularLocation>
        <location evidence="1">Membrane</location>
    </subcellularLocation>
</comment>
<feature type="domain" description="Ubiquitin-like" evidence="6">
    <location>
        <begin position="4"/>
        <end position="77"/>
    </location>
</feature>
<comment type="caution">
    <text evidence="7">The sequence shown here is derived from an EMBL/GenBank/DDBJ whole genome shotgun (WGS) entry which is preliminary data.</text>
</comment>
<organism evidence="7 8">
    <name type="scientific">Crepidotus variabilis</name>
    <dbReference type="NCBI Taxonomy" id="179855"/>
    <lineage>
        <taxon>Eukaryota</taxon>
        <taxon>Fungi</taxon>
        <taxon>Dikarya</taxon>
        <taxon>Basidiomycota</taxon>
        <taxon>Agaricomycotina</taxon>
        <taxon>Agaricomycetes</taxon>
        <taxon>Agaricomycetidae</taxon>
        <taxon>Agaricales</taxon>
        <taxon>Agaricineae</taxon>
        <taxon>Crepidotaceae</taxon>
        <taxon>Crepidotus</taxon>
    </lineage>
</organism>
<evidence type="ECO:0000256" key="3">
    <source>
        <dbReference type="ARBA" id="ARBA00022989"/>
    </source>
</evidence>
<protein>
    <recommendedName>
        <fullName evidence="6">Ubiquitin-like domain-containing protein</fullName>
    </recommendedName>
</protein>
<keyword evidence="4" id="KW-0472">Membrane</keyword>
<dbReference type="InterPro" id="IPR000626">
    <property type="entry name" value="Ubiquitin-like_dom"/>
</dbReference>
<dbReference type="PANTHER" id="PTHR12943">
    <property type="entry name" value="HOMOCYSTEINE-RESPONSIVE ENDOPLASMIC RETICULUM-RESIDENT UNIQUITIN-LIKE DOMAIN HERPUD PROTEIN FAMILY MEMBER"/>
    <property type="match status" value="1"/>
</dbReference>
<evidence type="ECO:0000313" key="8">
    <source>
        <dbReference type="Proteomes" id="UP000807306"/>
    </source>
</evidence>
<dbReference type="SUPFAM" id="SSF54236">
    <property type="entry name" value="Ubiquitin-like"/>
    <property type="match status" value="1"/>
</dbReference>
<evidence type="ECO:0000256" key="4">
    <source>
        <dbReference type="ARBA" id="ARBA00023136"/>
    </source>
</evidence>
<keyword evidence="2" id="KW-0812">Transmembrane</keyword>
<feature type="region of interest" description="Disordered" evidence="5">
    <location>
        <begin position="347"/>
        <end position="388"/>
    </location>
</feature>
<evidence type="ECO:0000259" key="6">
    <source>
        <dbReference type="PROSITE" id="PS50053"/>
    </source>
</evidence>
<dbReference type="PANTHER" id="PTHR12943:SF27">
    <property type="entry name" value="HOMOCYSTEINE-INDUCED ENDOPLASMIC RETICULUM PROTEIN, ISOFORM A"/>
    <property type="match status" value="1"/>
</dbReference>
<accession>A0A9P6ES52</accession>
<evidence type="ECO:0000256" key="1">
    <source>
        <dbReference type="ARBA" id="ARBA00004370"/>
    </source>
</evidence>
<sequence length="518" mass="57672">MSAVDIRVDLPSYSRSFTVSVDSDSTVLQVKREIQRTCPGEPRPDGQRLIYRGRILLDKEGIQDLWKLEPRIVHLAVHPSAWTSTPPEIPGAPISPSVTLPTLSSTFSVIPDTPPPTADGPLHDRPMMTYIIHQHQQALSSLSASVEPPKALEFANTWRMVSRDGLEHHGWTWPAVLDEDFPTLSEGGLKYETATIDGQPYLQLLNPGEAPTPRQEHALKVLTFTFTLLTMSLPSTPPVRNAPPQSITVPPHVNELLQQMGLPPLRMANGNIVPPIGNQNNPVAPQLREIPIRPLLAPLMILAFRTILLLYFVAPARKPFFGIIIIAWMLYEIWRPIQNALRQIGRQNRPQNNNAPAPAAQNNGAPNAANPNAAAPAPAGPNLGDRPMHDMLSSFAQMNLTNEDRILNAPPGTPAPEPTLGHKVFTFVGLLFSTLHPAFWNQRRARLRRREGTIRTEAGMRNTPSPEEGEGETAPPTPVGNRAAEIRTELRERFDRQPRWIQRYMQRVVDEEWVDDSD</sequence>